<evidence type="ECO:0000313" key="2">
    <source>
        <dbReference type="Proteomes" id="UP001344906"/>
    </source>
</evidence>
<reference evidence="1 2" key="1">
    <citation type="submission" date="2023-02" db="EMBL/GenBank/DDBJ databases">
        <title>Dictyobacter halimunensis sp. nov., a new member of the class Ktedonobacteria from forest soil in a geothermal area.</title>
        <authorList>
            <person name="Rachmania M.K."/>
            <person name="Ningsih F."/>
            <person name="Sakai Y."/>
            <person name="Yabe S."/>
            <person name="Yokota A."/>
            <person name="Sjamsuridzal W."/>
        </authorList>
    </citation>
    <scope>NUCLEOTIDE SEQUENCE [LARGE SCALE GENOMIC DNA]</scope>
    <source>
        <strain evidence="1 2">S3.2.2.5</strain>
    </source>
</reference>
<dbReference type="Gene3D" id="3.20.20.70">
    <property type="entry name" value="Aldolase class I"/>
    <property type="match status" value="1"/>
</dbReference>
<protein>
    <submittedName>
        <fullName evidence="1">Uncharacterized protein</fullName>
    </submittedName>
</protein>
<organism evidence="1 2">
    <name type="scientific">Dictyobacter halimunensis</name>
    <dbReference type="NCBI Taxonomy" id="3026934"/>
    <lineage>
        <taxon>Bacteria</taxon>
        <taxon>Bacillati</taxon>
        <taxon>Chloroflexota</taxon>
        <taxon>Ktedonobacteria</taxon>
        <taxon>Ktedonobacterales</taxon>
        <taxon>Dictyobacteraceae</taxon>
        <taxon>Dictyobacter</taxon>
    </lineage>
</organism>
<gene>
    <name evidence="1" type="ORF">KDH_01340</name>
</gene>
<proteinExistence type="predicted"/>
<evidence type="ECO:0000313" key="1">
    <source>
        <dbReference type="EMBL" id="GLV53279.1"/>
    </source>
</evidence>
<dbReference type="RefSeq" id="WP_338246761.1">
    <property type="nucleotide sequence ID" value="NZ_BSRI01000001.1"/>
</dbReference>
<dbReference type="Proteomes" id="UP001344906">
    <property type="component" value="Unassembled WGS sequence"/>
</dbReference>
<name>A0ABQ6FJC9_9CHLR</name>
<comment type="caution">
    <text evidence="1">The sequence shown here is derived from an EMBL/GenBank/DDBJ whole genome shotgun (WGS) entry which is preliminary data.</text>
</comment>
<accession>A0ABQ6FJC9</accession>
<dbReference type="EMBL" id="BSRI01000001">
    <property type="protein sequence ID" value="GLV53279.1"/>
    <property type="molecule type" value="Genomic_DNA"/>
</dbReference>
<sequence length="89" mass="10168">MLTGYTKQLYILPFDHRASYLKNLFGWKEPLNVEQMLVVAESKRVIYEGFKKARIPREEAGILVDEEYGVGILRDATPHNTAAEVQTAK</sequence>
<dbReference type="InterPro" id="IPR013785">
    <property type="entry name" value="Aldolase_TIM"/>
</dbReference>
<keyword evidence="2" id="KW-1185">Reference proteome</keyword>